<feature type="chain" id="PRO_5012422210" evidence="5">
    <location>
        <begin position="33"/>
        <end position="977"/>
    </location>
</feature>
<feature type="domain" description="TonB-dependent receptor-like beta-barrel" evidence="6">
    <location>
        <begin position="379"/>
        <end position="942"/>
    </location>
</feature>
<dbReference type="PANTHER" id="PTHR40980:SF3">
    <property type="entry name" value="TONB-DEPENDENT RECEPTOR-LIKE BETA-BARREL DOMAIN-CONTAINING PROTEIN"/>
    <property type="match status" value="1"/>
</dbReference>
<protein>
    <submittedName>
        <fullName evidence="8">TonB-dependent receptor</fullName>
    </submittedName>
</protein>
<accession>A0A248JVZ2</accession>
<keyword evidence="4" id="KW-0798">TonB box</keyword>
<proteinExistence type="inferred from homology"/>
<keyword evidence="9" id="KW-1185">Reference proteome</keyword>
<dbReference type="KEGG" id="nao:Y958_17365"/>
<evidence type="ECO:0000256" key="1">
    <source>
        <dbReference type="ARBA" id="ARBA00004442"/>
    </source>
</evidence>
<dbReference type="EMBL" id="CP022111">
    <property type="protein sequence ID" value="ASG22686.1"/>
    <property type="molecule type" value="Genomic_DNA"/>
</dbReference>
<name>A0A248JVZ2_9PROT</name>
<dbReference type="InterPro" id="IPR000531">
    <property type="entry name" value="Beta-barrel_TonB"/>
</dbReference>
<dbReference type="SUPFAM" id="SSF56935">
    <property type="entry name" value="Porins"/>
    <property type="match status" value="1"/>
</dbReference>
<feature type="signal peptide" evidence="5">
    <location>
        <begin position="1"/>
        <end position="32"/>
    </location>
</feature>
<dbReference type="InterPro" id="IPR010104">
    <property type="entry name" value="TonB_rcpt_bac"/>
</dbReference>
<dbReference type="InterPro" id="IPR036942">
    <property type="entry name" value="Beta-barrel_TonB_sf"/>
</dbReference>
<evidence type="ECO:0000313" key="9">
    <source>
        <dbReference type="Proteomes" id="UP000197153"/>
    </source>
</evidence>
<keyword evidence="8" id="KW-0675">Receptor</keyword>
<dbReference type="Proteomes" id="UP000197153">
    <property type="component" value="Chromosome 2"/>
</dbReference>
<organism evidence="8 9">
    <name type="scientific">Nitrospirillum viridazoti CBAmc</name>
    <dbReference type="NCBI Taxonomy" id="1441467"/>
    <lineage>
        <taxon>Bacteria</taxon>
        <taxon>Pseudomonadati</taxon>
        <taxon>Pseudomonadota</taxon>
        <taxon>Alphaproteobacteria</taxon>
        <taxon>Rhodospirillales</taxon>
        <taxon>Azospirillaceae</taxon>
        <taxon>Nitrospirillum</taxon>
        <taxon>Nitrospirillum viridazoti</taxon>
    </lineage>
</organism>
<dbReference type="PANTHER" id="PTHR40980">
    <property type="entry name" value="PLUG DOMAIN-CONTAINING PROTEIN"/>
    <property type="match status" value="1"/>
</dbReference>
<keyword evidence="3" id="KW-0998">Cell outer membrane</keyword>
<dbReference type="GO" id="GO:0009279">
    <property type="term" value="C:cell outer membrane"/>
    <property type="evidence" value="ECO:0007669"/>
    <property type="project" value="UniProtKB-SubCell"/>
</dbReference>
<sequence length="977" mass="105842">MRRSNRSYRNFMLAGASALTIGAIGATSFAYAQTASPAAGDDLQEIVVTGLRKSIESSQAIKQNSEQMVDSITATDIGALPDRSVTEALQRISGITIQRTPDPRDADRISVEGDGVQVRGLSWVRGEFNGRDSFSAKSGRTLSFADIPSELMAGVDVYKNPSADLVEGGIGGTINLRTRLPFDSEERILAYSADYSYGDLVGKGKPSGSALYSDRWNTGIGEVGVLIDVADGKFASRTDTVSVDPFQARTDLVPGQTVYVPTGFGYRSLEFTRERKGIVGALQWRPSSDLEFTAQYIRSEATEESLENAIGLDSGTGNGPAAGTSFKYDAQGNYISGTIADTVGGTTNNPDVIDSRYDIKESVTSDYSLHMKWTPTKNWNISGDAQYIDATSKQLDFTVFEALTNPLPAATLTLNGSGLPTINIPANSSFISNPANYYYNAAMDYHNNNEAHEWAERLDAEYSFDDADWLKSFRFGVRHTDRKSITRETNYNWGGVVQSWGANGIQTLNQTTPGASSASVWPLQNFYRGGVTVPTQFVIPSASLSKGFYNGVAAQLKALSAADSFGNWVPFNGDYSSYNGGGAGVNTQTEETTAGYALVRFEHDVPFFGGNKPFDGNVGFRVVNTDAQGSGNANFVTVTNLNGAPSSDLAFANGARTVISGGRNYTDLLPSVNLRLKLRDDLQWRFAFAQSIVRPDFSQLQPSLNIGATAGLLDSSGHCQSLGTGATGNCVYQWTGYAGNPNLKPMRSNQFDTSIEWYFAPTGSITAAVFNKDVFDFITTSPQNVAFTNNGVTRNVLVVQPYNAGQGSVKGFEFGYTQFYDFLPGILSGLGFQGNVTFVQSEGGRNAAANPYDATQVTNAAPTSTSLPLEGMSKWSYNLAGIYQKGPFEFRLAYNWRQRYLLTTSAANINIPAWSDDYGQLDASFFYTVNSYLKVGVEAANLTDAQTRILVGYPGHLTYHNWVDADRRYAFVIRGSL</sequence>
<evidence type="ECO:0000259" key="6">
    <source>
        <dbReference type="Pfam" id="PF00593"/>
    </source>
</evidence>
<gene>
    <name evidence="8" type="ORF">Y958_17365</name>
</gene>
<evidence type="ECO:0000259" key="7">
    <source>
        <dbReference type="Pfam" id="PF07715"/>
    </source>
</evidence>
<evidence type="ECO:0000256" key="4">
    <source>
        <dbReference type="RuleBase" id="RU003357"/>
    </source>
</evidence>
<keyword evidence="5" id="KW-0732">Signal</keyword>
<comment type="similarity">
    <text evidence="4">Belongs to the TonB-dependent receptor family.</text>
</comment>
<dbReference type="InterPro" id="IPR012910">
    <property type="entry name" value="Plug_dom"/>
</dbReference>
<dbReference type="NCBIfam" id="TIGR01782">
    <property type="entry name" value="TonB-Xanth-Caul"/>
    <property type="match status" value="1"/>
</dbReference>
<evidence type="ECO:0000256" key="5">
    <source>
        <dbReference type="SAM" id="SignalP"/>
    </source>
</evidence>
<feature type="domain" description="TonB-dependent receptor plug" evidence="7">
    <location>
        <begin position="62"/>
        <end position="173"/>
    </location>
</feature>
<keyword evidence="2 4" id="KW-0472">Membrane</keyword>
<dbReference type="Pfam" id="PF07715">
    <property type="entry name" value="Plug"/>
    <property type="match status" value="1"/>
</dbReference>
<dbReference type="AlphaFoldDB" id="A0A248JVZ2"/>
<evidence type="ECO:0000313" key="8">
    <source>
        <dbReference type="EMBL" id="ASG22686.1"/>
    </source>
</evidence>
<evidence type="ECO:0000256" key="3">
    <source>
        <dbReference type="ARBA" id="ARBA00023237"/>
    </source>
</evidence>
<dbReference type="Gene3D" id="2.40.170.20">
    <property type="entry name" value="TonB-dependent receptor, beta-barrel domain"/>
    <property type="match status" value="1"/>
</dbReference>
<reference evidence="8 9" key="1">
    <citation type="submission" date="2017-06" db="EMBL/GenBank/DDBJ databases">
        <title>Complete genome sequence of Nitrospirillum amazonense strain CBAmC, an endophytic nitrogen-fixing and plant growth-promoting bacterium, isolated from sugarcane.</title>
        <authorList>
            <person name="Schwab S."/>
            <person name="dos Santos Teixeira K.R."/>
            <person name="Simoes Araujo J.L."/>
            <person name="Soares Vidal M."/>
            <person name="Borges de Freitas H.R."/>
            <person name="Rivello Crivelaro A.L."/>
            <person name="Bueno de Camargo Nunes A."/>
            <person name="dos Santos C.M."/>
            <person name="Palmeira da Silva Rosa D."/>
            <person name="da Silva Padilha D."/>
            <person name="da Silva E."/>
            <person name="Araujo Terra L."/>
            <person name="Soares Mendes V."/>
            <person name="Farinelli L."/>
            <person name="Magalhaes Cruz L."/>
            <person name="Baldani J.I."/>
        </authorList>
    </citation>
    <scope>NUCLEOTIDE SEQUENCE [LARGE SCALE GENOMIC DNA]</scope>
    <source>
        <strain evidence="8 9">CBAmC</strain>
    </source>
</reference>
<dbReference type="RefSeq" id="WP_088873241.1">
    <property type="nucleotide sequence ID" value="NZ_CP022111.1"/>
</dbReference>
<dbReference type="Pfam" id="PF00593">
    <property type="entry name" value="TonB_dep_Rec_b-barrel"/>
    <property type="match status" value="1"/>
</dbReference>
<dbReference type="Gene3D" id="2.170.130.10">
    <property type="entry name" value="TonB-dependent receptor, plug domain"/>
    <property type="match status" value="1"/>
</dbReference>
<comment type="subcellular location">
    <subcellularLocation>
        <location evidence="1 4">Cell outer membrane</location>
    </subcellularLocation>
</comment>
<dbReference type="InterPro" id="IPR037066">
    <property type="entry name" value="Plug_dom_sf"/>
</dbReference>
<evidence type="ECO:0000256" key="2">
    <source>
        <dbReference type="ARBA" id="ARBA00023136"/>
    </source>
</evidence>